<dbReference type="SUPFAM" id="SSF56601">
    <property type="entry name" value="beta-lactamase/transpeptidase-like"/>
    <property type="match status" value="1"/>
</dbReference>
<evidence type="ECO:0000313" key="3">
    <source>
        <dbReference type="EMBL" id="KON88487.1"/>
    </source>
</evidence>
<dbReference type="GO" id="GO:0000270">
    <property type="term" value="P:peptidoglycan metabolic process"/>
    <property type="evidence" value="ECO:0007669"/>
    <property type="project" value="TreeGrafter"/>
</dbReference>
<dbReference type="AlphaFoldDB" id="A0A0M0GG91"/>
<reference evidence="4" key="1">
    <citation type="submission" date="2015-07" db="EMBL/GenBank/DDBJ databases">
        <title>Fjat-10036 dsm4.</title>
        <authorList>
            <person name="Liu B."/>
            <person name="Wang J."/>
            <person name="Zhu Y."/>
            <person name="Liu G."/>
            <person name="Chen Q."/>
            <person name="Chen Z."/>
            <person name="Lan J."/>
            <person name="Che J."/>
            <person name="Ge C."/>
            <person name="Shi H."/>
            <person name="Pan Z."/>
            <person name="Liu X."/>
        </authorList>
    </citation>
    <scope>NUCLEOTIDE SEQUENCE [LARGE SCALE GENOMIC DNA]</scope>
    <source>
        <strain evidence="4">DSM 4</strain>
    </source>
</reference>
<dbReference type="InterPro" id="IPR012338">
    <property type="entry name" value="Beta-lactam/transpept-like"/>
</dbReference>
<sequence>MKKSVKINLSLLLVFMLALVPFAQSKSPHVQATEEGSELVQQLNQMINNEPILKGGLAGVSIRNAETGELVYDHIGDVRLRPASNMKLLTAAAALETLGENYQFTTELLHTGEIKGKTLQGDLILKGKGDPTLLKEDFDAFAVKVKEAGINVIHGNLIGDDTWYDDVRYSTDLSWSDESWYYGGQISALTASPNEDYDAGTVIVEVYPGEKPGQEPVVKMVPETDYIKIVNKAKTVSKEEKKDIHIERDHGTNTVTIEGEIPVEGSRSREWIAVWEPAGYALDLFKHSLAEQGIILNGKTQAGTAPEGAKLFAEHKSMPIRDLLIPFMKLSNNGHAETLIKEMGKVEKGEGSWEKGLEVLEEQVKVFGMNEETLVLRDGSGISHVNLIPANEISKLLYEVQDEGWFSSYLNSLPIAGNTDRMVGGTLRNRMKNSNAAGNVKAKTGSISTVSSLSGYVKTASGDELIFSIILNNLTDGGEGKVIEDKIASLLADL</sequence>
<dbReference type="GO" id="GO:0006508">
    <property type="term" value="P:proteolysis"/>
    <property type="evidence" value="ECO:0007669"/>
    <property type="project" value="InterPro"/>
</dbReference>
<evidence type="ECO:0000256" key="1">
    <source>
        <dbReference type="ARBA" id="ARBA00006096"/>
    </source>
</evidence>
<protein>
    <submittedName>
        <fullName evidence="3">D-alanyl-D-alanine carboxypeptidase</fullName>
    </submittedName>
</protein>
<dbReference type="InterPro" id="IPR000667">
    <property type="entry name" value="Peptidase_S13"/>
</dbReference>
<dbReference type="STRING" id="1459.AF332_17820"/>
<gene>
    <name evidence="3" type="ORF">AF332_17820</name>
</gene>
<dbReference type="Gene3D" id="3.40.710.10">
    <property type="entry name" value="DD-peptidase/beta-lactamase superfamily"/>
    <property type="match status" value="2"/>
</dbReference>
<proteinExistence type="inferred from homology"/>
<keyword evidence="4" id="KW-1185">Reference proteome</keyword>
<dbReference type="GO" id="GO:0004185">
    <property type="term" value="F:serine-type carboxypeptidase activity"/>
    <property type="evidence" value="ECO:0007669"/>
    <property type="project" value="InterPro"/>
</dbReference>
<name>A0A0M0GG91_SPOGL</name>
<dbReference type="Gene3D" id="3.50.80.20">
    <property type="entry name" value="D-Ala-D-Ala carboxypeptidase C, peptidase S13"/>
    <property type="match status" value="1"/>
</dbReference>
<keyword evidence="3" id="KW-0121">Carboxypeptidase</keyword>
<dbReference type="Proteomes" id="UP000037109">
    <property type="component" value="Unassembled WGS sequence"/>
</dbReference>
<comment type="similarity">
    <text evidence="1">Belongs to the peptidase S13 family.</text>
</comment>
<dbReference type="PANTHER" id="PTHR30023:SF0">
    <property type="entry name" value="PENICILLIN-SENSITIVE CARBOXYPEPTIDASE A"/>
    <property type="match status" value="1"/>
</dbReference>
<dbReference type="Pfam" id="PF02113">
    <property type="entry name" value="Peptidase_S13"/>
    <property type="match status" value="1"/>
</dbReference>
<keyword evidence="2" id="KW-0378">Hydrolase</keyword>
<comment type="caution">
    <text evidence="3">The sequence shown here is derived from an EMBL/GenBank/DDBJ whole genome shotgun (WGS) entry which is preliminary data.</text>
</comment>
<dbReference type="RefSeq" id="WP_053435860.1">
    <property type="nucleotide sequence ID" value="NZ_LGUF01000007.1"/>
</dbReference>
<evidence type="ECO:0000313" key="4">
    <source>
        <dbReference type="Proteomes" id="UP000037109"/>
    </source>
</evidence>
<dbReference type="NCBIfam" id="TIGR00666">
    <property type="entry name" value="PBP4"/>
    <property type="match status" value="1"/>
</dbReference>
<keyword evidence="3" id="KW-0645">Protease</keyword>
<dbReference type="PRINTS" id="PR00922">
    <property type="entry name" value="DADACBPTASE3"/>
</dbReference>
<dbReference type="EMBL" id="LGUF01000007">
    <property type="protein sequence ID" value="KON88487.1"/>
    <property type="molecule type" value="Genomic_DNA"/>
</dbReference>
<dbReference type="OrthoDB" id="9802627at2"/>
<accession>A0A0M0GG91</accession>
<organism evidence="3 4">
    <name type="scientific">Sporosarcina globispora</name>
    <name type="common">Bacillus globisporus</name>
    <dbReference type="NCBI Taxonomy" id="1459"/>
    <lineage>
        <taxon>Bacteria</taxon>
        <taxon>Bacillati</taxon>
        <taxon>Bacillota</taxon>
        <taxon>Bacilli</taxon>
        <taxon>Bacillales</taxon>
        <taxon>Caryophanaceae</taxon>
        <taxon>Sporosarcina</taxon>
    </lineage>
</organism>
<evidence type="ECO:0000256" key="2">
    <source>
        <dbReference type="ARBA" id="ARBA00022801"/>
    </source>
</evidence>
<dbReference type="PATRIC" id="fig|1459.3.peg.3912"/>
<dbReference type="PANTHER" id="PTHR30023">
    <property type="entry name" value="D-ALANYL-D-ALANINE CARBOXYPEPTIDASE"/>
    <property type="match status" value="1"/>
</dbReference>